<keyword evidence="7 9" id="KW-0472">Membrane</keyword>
<dbReference type="GO" id="GO:0005886">
    <property type="term" value="C:plasma membrane"/>
    <property type="evidence" value="ECO:0007669"/>
    <property type="project" value="UniProtKB-SubCell"/>
</dbReference>
<dbReference type="InterPro" id="IPR001851">
    <property type="entry name" value="ABC_transp_permease"/>
</dbReference>
<evidence type="ECO:0000256" key="6">
    <source>
        <dbReference type="ARBA" id="ARBA00022989"/>
    </source>
</evidence>
<dbReference type="AlphaFoldDB" id="A0AA96F459"/>
<dbReference type="GO" id="GO:0022857">
    <property type="term" value="F:transmembrane transporter activity"/>
    <property type="evidence" value="ECO:0007669"/>
    <property type="project" value="InterPro"/>
</dbReference>
<keyword evidence="11" id="KW-1185">Reference proteome</keyword>
<evidence type="ECO:0000313" key="10">
    <source>
        <dbReference type="EMBL" id="WNM23587.1"/>
    </source>
</evidence>
<evidence type="ECO:0000256" key="2">
    <source>
        <dbReference type="ARBA" id="ARBA00022448"/>
    </source>
</evidence>
<feature type="transmembrane region" description="Helical" evidence="9">
    <location>
        <begin position="299"/>
        <end position="318"/>
    </location>
</feature>
<dbReference type="RefSeq" id="WP_313496609.1">
    <property type="nucleotide sequence ID" value="NZ_CP134879.1"/>
</dbReference>
<feature type="transmembrane region" description="Helical" evidence="9">
    <location>
        <begin position="131"/>
        <end position="154"/>
    </location>
</feature>
<evidence type="ECO:0000313" key="11">
    <source>
        <dbReference type="Proteomes" id="UP001304125"/>
    </source>
</evidence>
<evidence type="ECO:0000256" key="4">
    <source>
        <dbReference type="ARBA" id="ARBA00022519"/>
    </source>
</evidence>
<keyword evidence="5 9" id="KW-0812">Transmembrane</keyword>
<dbReference type="CDD" id="cd06579">
    <property type="entry name" value="TM_PBP1_transp_AraH_like"/>
    <property type="match status" value="1"/>
</dbReference>
<evidence type="ECO:0000256" key="7">
    <source>
        <dbReference type="ARBA" id="ARBA00023136"/>
    </source>
</evidence>
<keyword evidence="3" id="KW-1003">Cell membrane</keyword>
<evidence type="ECO:0000256" key="5">
    <source>
        <dbReference type="ARBA" id="ARBA00022692"/>
    </source>
</evidence>
<dbReference type="PANTHER" id="PTHR32196">
    <property type="entry name" value="ABC TRANSPORTER PERMEASE PROTEIN YPHD-RELATED-RELATED"/>
    <property type="match status" value="1"/>
</dbReference>
<dbReference type="EMBL" id="CP134879">
    <property type="protein sequence ID" value="WNM23587.1"/>
    <property type="molecule type" value="Genomic_DNA"/>
</dbReference>
<dbReference type="Proteomes" id="UP001304125">
    <property type="component" value="Chromosome"/>
</dbReference>
<comment type="subcellular location">
    <subcellularLocation>
        <location evidence="1">Cell membrane</location>
        <topology evidence="1">Multi-pass membrane protein</topology>
    </subcellularLocation>
</comment>
<reference evidence="10 11" key="1">
    <citation type="submission" date="2023-09" db="EMBL/GenBank/DDBJ databases">
        <title>Demequina sp. a novel bacteria isolated from Capsicum annuum.</title>
        <authorList>
            <person name="Humaira Z."/>
            <person name="Lee J."/>
            <person name="Cho D."/>
        </authorList>
    </citation>
    <scope>NUCLEOTIDE SEQUENCE [LARGE SCALE GENOMIC DNA]</scope>
    <source>
        <strain evidence="10 11">OYTSA14</strain>
    </source>
</reference>
<keyword evidence="2" id="KW-0813">Transport</keyword>
<organism evidence="10 11">
    <name type="scientific">Demequina capsici</name>
    <dbReference type="NCBI Taxonomy" id="3075620"/>
    <lineage>
        <taxon>Bacteria</taxon>
        <taxon>Bacillati</taxon>
        <taxon>Actinomycetota</taxon>
        <taxon>Actinomycetes</taxon>
        <taxon>Micrococcales</taxon>
        <taxon>Demequinaceae</taxon>
        <taxon>Demequina</taxon>
    </lineage>
</organism>
<gene>
    <name evidence="10" type="ORF">RN606_09435</name>
</gene>
<proteinExistence type="predicted"/>
<feature type="transmembrane region" description="Helical" evidence="9">
    <location>
        <begin position="166"/>
        <end position="189"/>
    </location>
</feature>
<keyword evidence="6 9" id="KW-1133">Transmembrane helix</keyword>
<evidence type="ECO:0000256" key="3">
    <source>
        <dbReference type="ARBA" id="ARBA00022475"/>
    </source>
</evidence>
<feature type="transmembrane region" description="Helical" evidence="9">
    <location>
        <begin position="25"/>
        <end position="45"/>
    </location>
</feature>
<dbReference type="Pfam" id="PF02653">
    <property type="entry name" value="BPD_transp_2"/>
    <property type="match status" value="1"/>
</dbReference>
<evidence type="ECO:0000256" key="1">
    <source>
        <dbReference type="ARBA" id="ARBA00004651"/>
    </source>
</evidence>
<evidence type="ECO:0000256" key="8">
    <source>
        <dbReference type="ARBA" id="ARBA00039381"/>
    </source>
</evidence>
<accession>A0AA96F459</accession>
<evidence type="ECO:0000256" key="9">
    <source>
        <dbReference type="SAM" id="Phobius"/>
    </source>
</evidence>
<feature type="transmembrane region" description="Helical" evidence="9">
    <location>
        <begin position="274"/>
        <end position="293"/>
    </location>
</feature>
<keyword evidence="4" id="KW-0997">Cell inner membrane</keyword>
<feature type="transmembrane region" description="Helical" evidence="9">
    <location>
        <begin position="101"/>
        <end position="125"/>
    </location>
</feature>
<name>A0AA96F459_9MICO</name>
<feature type="transmembrane region" description="Helical" evidence="9">
    <location>
        <begin position="57"/>
        <end position="80"/>
    </location>
</feature>
<protein>
    <recommendedName>
        <fullName evidence="8">Autoinducer 2 import system permease protein LsrD</fullName>
    </recommendedName>
</protein>
<sequence>MSDTGNAMNKIGSATIRVFKKYTMLFVLAGLVLMFSIITPSFFSVLNLNNLIVQNSYIVVVAVGVSFIMMSGSLDLSVGWQMSAIGVLTAKLMTINEMNPYLAMACGIALGLTFGFINGAVAVVLKIEPLVVTIATALAFSGVSYLISGGAAFNTFPDSFRQITKGVVLGMPVDVLIAIIAVAAASFVYNYTYFGRYVKAMGGNPEATRLAGVETGRLRILTFVISGLFVAIAAFILISKTGTTNSSVGPGTEITALTAAVLGGISFNSGEGKMWGLVTGVFVLAVISNGMQLAGWNQYIQLIVKGVILVAAIGYDNYNRNAAGRRKRLQVPPNVPATPEPVKA</sequence>
<feature type="transmembrane region" description="Helical" evidence="9">
    <location>
        <begin position="218"/>
        <end position="238"/>
    </location>
</feature>
<dbReference type="PANTHER" id="PTHR32196:SF71">
    <property type="entry name" value="AUTOINDUCER 2 IMPORT SYSTEM PERMEASE PROTEIN LSRD"/>
    <property type="match status" value="1"/>
</dbReference>